<keyword evidence="6 7" id="KW-0472">Membrane</keyword>
<evidence type="ECO:0000256" key="3">
    <source>
        <dbReference type="ARBA" id="ARBA00022475"/>
    </source>
</evidence>
<dbReference type="PANTHER" id="PTHR23517">
    <property type="entry name" value="RESISTANCE PROTEIN MDTM, PUTATIVE-RELATED-RELATED"/>
    <property type="match status" value="1"/>
</dbReference>
<feature type="transmembrane region" description="Helical" evidence="7">
    <location>
        <begin position="214"/>
        <end position="232"/>
    </location>
</feature>
<dbReference type="InterPro" id="IPR020846">
    <property type="entry name" value="MFS_dom"/>
</dbReference>
<evidence type="ECO:0000256" key="7">
    <source>
        <dbReference type="SAM" id="Phobius"/>
    </source>
</evidence>
<feature type="transmembrane region" description="Helical" evidence="7">
    <location>
        <begin position="146"/>
        <end position="165"/>
    </location>
</feature>
<evidence type="ECO:0000313" key="10">
    <source>
        <dbReference type="Proteomes" id="UP000325292"/>
    </source>
</evidence>
<evidence type="ECO:0000256" key="2">
    <source>
        <dbReference type="ARBA" id="ARBA00022448"/>
    </source>
</evidence>
<accession>A0ABN5H936</accession>
<evidence type="ECO:0000313" key="9">
    <source>
        <dbReference type="EMBL" id="AUW95538.1"/>
    </source>
</evidence>
<feature type="transmembrane region" description="Helical" evidence="7">
    <location>
        <begin position="335"/>
        <end position="358"/>
    </location>
</feature>
<dbReference type="PROSITE" id="PS50850">
    <property type="entry name" value="MFS"/>
    <property type="match status" value="1"/>
</dbReference>
<feature type="transmembrane region" description="Helical" evidence="7">
    <location>
        <begin position="370"/>
        <end position="388"/>
    </location>
</feature>
<feature type="domain" description="Major facilitator superfamily (MFS) profile" evidence="8">
    <location>
        <begin position="21"/>
        <end position="394"/>
    </location>
</feature>
<sequence length="400" mass="42902">MKAPDTLRGRARQSRTMFIVMVLVAGLPALIEGFDTSLYAFGSPYILKDMHAHSLALLGLIGTAYALGIAVFSLIGGLLFDYFSVKWTVMIAVLIFAIFTLLTGYAPNVMSLFWMRLLVGFGEGMFQPAIITLLGDIFFETRGRGVSVFAVFFGAGVFFSPYVIAPFLPHVQIPFAISALLSVIVLGLFAWIIPPVYKTVTARRLQLGNIFNRNVLALSTSIFLFGISLFGFRSYFSDYLLFGLHLVKAQAATIASMEGLGGLLLAFPLGSLADKWGRKPVVSVASVLVMLGSLLVFSGSGQVGFLIFSTFLFGAGWGVYVDLVSALGQDSVSDVIAGTVTGWLLLIFNVGALLGGPLFGLLLHQGYQKAGLFGIGIPAVLAFVMTLATKPVRTSNILTD</sequence>
<keyword evidence="2" id="KW-0813">Transport</keyword>
<dbReference type="InterPro" id="IPR050171">
    <property type="entry name" value="MFS_Transporters"/>
</dbReference>
<evidence type="ECO:0000256" key="1">
    <source>
        <dbReference type="ARBA" id="ARBA00004651"/>
    </source>
</evidence>
<dbReference type="InterPro" id="IPR011701">
    <property type="entry name" value="MFS"/>
</dbReference>
<organism evidence="9 10">
    <name type="scientific">Sulfobacillus thermotolerans</name>
    <dbReference type="NCBI Taxonomy" id="338644"/>
    <lineage>
        <taxon>Bacteria</taxon>
        <taxon>Bacillati</taxon>
        <taxon>Bacillota</taxon>
        <taxon>Clostridia</taxon>
        <taxon>Eubacteriales</taxon>
        <taxon>Clostridiales Family XVII. Incertae Sedis</taxon>
        <taxon>Sulfobacillus</taxon>
    </lineage>
</organism>
<name>A0ABN5H936_9FIRM</name>
<proteinExistence type="predicted"/>
<feature type="transmembrane region" description="Helical" evidence="7">
    <location>
        <begin position="113"/>
        <end position="134"/>
    </location>
</feature>
<dbReference type="PANTHER" id="PTHR23517:SF3">
    <property type="entry name" value="INTEGRAL MEMBRANE TRANSPORT PROTEIN"/>
    <property type="match status" value="1"/>
</dbReference>
<gene>
    <name evidence="9" type="ORF">BXT84_10535</name>
</gene>
<evidence type="ECO:0000256" key="6">
    <source>
        <dbReference type="ARBA" id="ARBA00023136"/>
    </source>
</evidence>
<reference evidence="9 10" key="1">
    <citation type="journal article" date="2019" name="Sci. Rep.">
        <title>Sulfobacillus thermotolerans: new insights into resistance and metabolic capacities of acidophilic chemolithotrophs.</title>
        <authorList>
            <person name="Panyushkina A.E."/>
            <person name="Babenko V.V."/>
            <person name="Nikitina A.S."/>
            <person name="Selezneva O.V."/>
            <person name="Tsaplina I.A."/>
            <person name="Letarova M.A."/>
            <person name="Kostryukova E.S."/>
            <person name="Letarov A.V."/>
        </authorList>
    </citation>
    <scope>NUCLEOTIDE SEQUENCE [LARGE SCALE GENOMIC DNA]</scope>
    <source>
        <strain evidence="9 10">Kr1</strain>
    </source>
</reference>
<keyword evidence="4 7" id="KW-0812">Transmembrane</keyword>
<keyword evidence="5 7" id="KW-1133">Transmembrane helix</keyword>
<evidence type="ECO:0000259" key="8">
    <source>
        <dbReference type="PROSITE" id="PS50850"/>
    </source>
</evidence>
<feature type="transmembrane region" description="Helical" evidence="7">
    <location>
        <begin position="87"/>
        <end position="107"/>
    </location>
</feature>
<keyword evidence="3" id="KW-1003">Cell membrane</keyword>
<protein>
    <submittedName>
        <fullName evidence="9">MFS transporter</fullName>
    </submittedName>
</protein>
<feature type="transmembrane region" description="Helical" evidence="7">
    <location>
        <begin position="54"/>
        <end position="80"/>
    </location>
</feature>
<feature type="transmembrane region" description="Helical" evidence="7">
    <location>
        <begin position="16"/>
        <end position="34"/>
    </location>
</feature>
<dbReference type="Gene3D" id="1.20.1250.20">
    <property type="entry name" value="MFS general substrate transporter like domains"/>
    <property type="match status" value="2"/>
</dbReference>
<feature type="transmembrane region" description="Helical" evidence="7">
    <location>
        <begin position="280"/>
        <end position="297"/>
    </location>
</feature>
<feature type="transmembrane region" description="Helical" evidence="7">
    <location>
        <begin position="252"/>
        <end position="273"/>
    </location>
</feature>
<dbReference type="SUPFAM" id="SSF103473">
    <property type="entry name" value="MFS general substrate transporter"/>
    <property type="match status" value="1"/>
</dbReference>
<dbReference type="Proteomes" id="UP000325292">
    <property type="component" value="Chromosome"/>
</dbReference>
<dbReference type="Pfam" id="PF07690">
    <property type="entry name" value="MFS_1"/>
    <property type="match status" value="1"/>
</dbReference>
<keyword evidence="10" id="KW-1185">Reference proteome</keyword>
<evidence type="ECO:0000256" key="4">
    <source>
        <dbReference type="ARBA" id="ARBA00022692"/>
    </source>
</evidence>
<dbReference type="InterPro" id="IPR036259">
    <property type="entry name" value="MFS_trans_sf"/>
</dbReference>
<dbReference type="EMBL" id="CP019454">
    <property type="protein sequence ID" value="AUW95538.1"/>
    <property type="molecule type" value="Genomic_DNA"/>
</dbReference>
<comment type="subcellular location">
    <subcellularLocation>
        <location evidence="1">Cell membrane</location>
        <topology evidence="1">Multi-pass membrane protein</topology>
    </subcellularLocation>
</comment>
<evidence type="ECO:0000256" key="5">
    <source>
        <dbReference type="ARBA" id="ARBA00022989"/>
    </source>
</evidence>
<feature type="transmembrane region" description="Helical" evidence="7">
    <location>
        <begin position="171"/>
        <end position="193"/>
    </location>
</feature>